<protein>
    <submittedName>
        <fullName evidence="3">Uncharacterized protein</fullName>
    </submittedName>
</protein>
<accession>A0A6A6B9D8</accession>
<organism evidence="3 4">
    <name type="scientific">Aplosporella prunicola CBS 121167</name>
    <dbReference type="NCBI Taxonomy" id="1176127"/>
    <lineage>
        <taxon>Eukaryota</taxon>
        <taxon>Fungi</taxon>
        <taxon>Dikarya</taxon>
        <taxon>Ascomycota</taxon>
        <taxon>Pezizomycotina</taxon>
        <taxon>Dothideomycetes</taxon>
        <taxon>Dothideomycetes incertae sedis</taxon>
        <taxon>Botryosphaeriales</taxon>
        <taxon>Aplosporellaceae</taxon>
        <taxon>Aplosporella</taxon>
    </lineage>
</organism>
<sequence>MNGPRRIMSSTAVGRRGSERMVCLSRPTKNENCRPAKQTSKSVSRATGLKSGSSSGGGGSEHTYSLGAITKARRRRIVGNYAIHPERRRYLFSFFDQPDSMSGRWWVGSSRGYGKPRPASQPRKPRQMRQREVGVSARIRAVHPSRHAFKVNQSFLAPRSRHKPAARARPRFKRTRALGVRVCMGVGALSTYFSTPWLDRRCGYALRCVALPCLPHAHVHAHALALALALVLVLVLALAHVHVHAHARSWPCRPASVRSEIRNRRLWRGCFVCGSIRSRGGRRLGPALACPGLLSNTLSQRHGVGTCLVTS</sequence>
<evidence type="ECO:0000313" key="3">
    <source>
        <dbReference type="EMBL" id="KAF2140636.1"/>
    </source>
</evidence>
<proteinExistence type="predicted"/>
<evidence type="ECO:0000313" key="4">
    <source>
        <dbReference type="Proteomes" id="UP000799438"/>
    </source>
</evidence>
<feature type="transmembrane region" description="Helical" evidence="2">
    <location>
        <begin position="178"/>
        <end position="198"/>
    </location>
</feature>
<evidence type="ECO:0000256" key="1">
    <source>
        <dbReference type="SAM" id="MobiDB-lite"/>
    </source>
</evidence>
<keyword evidence="4" id="KW-1185">Reference proteome</keyword>
<dbReference type="Proteomes" id="UP000799438">
    <property type="component" value="Unassembled WGS sequence"/>
</dbReference>
<dbReference type="AlphaFoldDB" id="A0A6A6B9D8"/>
<keyword evidence="2" id="KW-0812">Transmembrane</keyword>
<dbReference type="GeneID" id="54304246"/>
<dbReference type="EMBL" id="ML995489">
    <property type="protein sequence ID" value="KAF2140636.1"/>
    <property type="molecule type" value="Genomic_DNA"/>
</dbReference>
<dbReference type="RefSeq" id="XP_033396349.1">
    <property type="nucleotide sequence ID" value="XM_033546739.1"/>
</dbReference>
<keyword evidence="2" id="KW-1133">Transmembrane helix</keyword>
<keyword evidence="2" id="KW-0472">Membrane</keyword>
<reference evidence="3" key="1">
    <citation type="journal article" date="2020" name="Stud. Mycol.">
        <title>101 Dothideomycetes genomes: a test case for predicting lifestyles and emergence of pathogens.</title>
        <authorList>
            <person name="Haridas S."/>
            <person name="Albert R."/>
            <person name="Binder M."/>
            <person name="Bloem J."/>
            <person name="Labutti K."/>
            <person name="Salamov A."/>
            <person name="Andreopoulos B."/>
            <person name="Baker S."/>
            <person name="Barry K."/>
            <person name="Bills G."/>
            <person name="Bluhm B."/>
            <person name="Cannon C."/>
            <person name="Castanera R."/>
            <person name="Culley D."/>
            <person name="Daum C."/>
            <person name="Ezra D."/>
            <person name="Gonzalez J."/>
            <person name="Henrissat B."/>
            <person name="Kuo A."/>
            <person name="Liang C."/>
            <person name="Lipzen A."/>
            <person name="Lutzoni F."/>
            <person name="Magnuson J."/>
            <person name="Mondo S."/>
            <person name="Nolan M."/>
            <person name="Ohm R."/>
            <person name="Pangilinan J."/>
            <person name="Park H.-J."/>
            <person name="Ramirez L."/>
            <person name="Alfaro M."/>
            <person name="Sun H."/>
            <person name="Tritt A."/>
            <person name="Yoshinaga Y."/>
            <person name="Zwiers L.-H."/>
            <person name="Turgeon B."/>
            <person name="Goodwin S."/>
            <person name="Spatafora J."/>
            <person name="Crous P."/>
            <person name="Grigoriev I."/>
        </authorList>
    </citation>
    <scope>NUCLEOTIDE SEQUENCE</scope>
    <source>
        <strain evidence="3">CBS 121167</strain>
    </source>
</reference>
<feature type="region of interest" description="Disordered" evidence="1">
    <location>
        <begin position="25"/>
        <end position="62"/>
    </location>
</feature>
<name>A0A6A6B9D8_9PEZI</name>
<evidence type="ECO:0000256" key="2">
    <source>
        <dbReference type="SAM" id="Phobius"/>
    </source>
</evidence>
<gene>
    <name evidence="3" type="ORF">K452DRAFT_49345</name>
</gene>
<feature type="transmembrane region" description="Helical" evidence="2">
    <location>
        <begin position="218"/>
        <end position="239"/>
    </location>
</feature>